<keyword evidence="1 5" id="KW-0328">Glycosyltransferase</keyword>
<keyword evidence="6" id="KW-1185">Reference proteome</keyword>
<sequence>MRILQVHGRYRSGAPSGENQVVDREAALLREAGHKVASFERHSDAIAGWPLARRAALSVTSIHDPAVRRELAALLAGDRPDVVHVHNTFPLLSPSVLVACRDAGVPVVATLHNYKLLCASGDFFRDGRPCHACADGAVAPALRHGCYRGSRAATLPVAAGLRANRTLWRSAVAAYLCISASQRDLLAGLGLPADRIRVVPNFVPTPAEPPVAAERRTHTVVSLSRLDAAKGARFLMHAWDAFRAVHPVSPLRLVIAGGGPLEDAVRRWARRHDSVDVLGNVSGREALALLAHARAALVPSQWEETFGLVAIEAMATGVAPIAPARGSFPEIVTDGVDGTLYTAGDHHDLARVLADVDREPERYAALGRRGRTTHVKRFAPAAHLDELVAAYDAAVRLHATGGGLS</sequence>
<feature type="domain" description="Glycosyltransferase subfamily 4-like N-terminal" evidence="4">
    <location>
        <begin position="18"/>
        <end position="205"/>
    </location>
</feature>
<dbReference type="GO" id="GO:0016757">
    <property type="term" value="F:glycosyltransferase activity"/>
    <property type="evidence" value="ECO:0007669"/>
    <property type="project" value="UniProtKB-KW"/>
</dbReference>
<evidence type="ECO:0000259" key="4">
    <source>
        <dbReference type="Pfam" id="PF13439"/>
    </source>
</evidence>
<accession>A0ABV3T5N7</accession>
<dbReference type="InterPro" id="IPR028098">
    <property type="entry name" value="Glyco_trans_4-like_N"/>
</dbReference>
<organism evidence="5 6">
    <name type="scientific">Nocardioides eburneus</name>
    <dbReference type="NCBI Taxonomy" id="3231482"/>
    <lineage>
        <taxon>Bacteria</taxon>
        <taxon>Bacillati</taxon>
        <taxon>Actinomycetota</taxon>
        <taxon>Actinomycetes</taxon>
        <taxon>Propionibacteriales</taxon>
        <taxon>Nocardioidaceae</taxon>
        <taxon>Nocardioides</taxon>
    </lineage>
</organism>
<dbReference type="Pfam" id="PF13439">
    <property type="entry name" value="Glyco_transf_4"/>
    <property type="match status" value="1"/>
</dbReference>
<evidence type="ECO:0000256" key="2">
    <source>
        <dbReference type="ARBA" id="ARBA00022679"/>
    </source>
</evidence>
<dbReference type="Gene3D" id="3.40.50.2000">
    <property type="entry name" value="Glycogen Phosphorylase B"/>
    <property type="match status" value="2"/>
</dbReference>
<dbReference type="PANTHER" id="PTHR45947:SF13">
    <property type="entry name" value="TRANSFERASE"/>
    <property type="match status" value="1"/>
</dbReference>
<dbReference type="Proteomes" id="UP001556631">
    <property type="component" value="Unassembled WGS sequence"/>
</dbReference>
<keyword evidence="2 5" id="KW-0808">Transferase</keyword>
<evidence type="ECO:0000313" key="5">
    <source>
        <dbReference type="EMBL" id="MEX0429543.1"/>
    </source>
</evidence>
<feature type="domain" description="Glycosyl transferase family 1" evidence="3">
    <location>
        <begin position="218"/>
        <end position="372"/>
    </location>
</feature>
<comment type="caution">
    <text evidence="5">The sequence shown here is derived from an EMBL/GenBank/DDBJ whole genome shotgun (WGS) entry which is preliminary data.</text>
</comment>
<dbReference type="EMBL" id="JBFPJR010000047">
    <property type="protein sequence ID" value="MEX0429543.1"/>
    <property type="molecule type" value="Genomic_DNA"/>
</dbReference>
<dbReference type="Pfam" id="PF00534">
    <property type="entry name" value="Glycos_transf_1"/>
    <property type="match status" value="1"/>
</dbReference>
<dbReference type="EC" id="2.4.-.-" evidence="5"/>
<dbReference type="InterPro" id="IPR001296">
    <property type="entry name" value="Glyco_trans_1"/>
</dbReference>
<evidence type="ECO:0000313" key="6">
    <source>
        <dbReference type="Proteomes" id="UP001556631"/>
    </source>
</evidence>
<name>A0ABV3T5N7_9ACTN</name>
<dbReference type="SUPFAM" id="SSF53756">
    <property type="entry name" value="UDP-Glycosyltransferase/glycogen phosphorylase"/>
    <property type="match status" value="1"/>
</dbReference>
<dbReference type="PANTHER" id="PTHR45947">
    <property type="entry name" value="SULFOQUINOVOSYL TRANSFERASE SQD2"/>
    <property type="match status" value="1"/>
</dbReference>
<dbReference type="InterPro" id="IPR050194">
    <property type="entry name" value="Glycosyltransferase_grp1"/>
</dbReference>
<reference evidence="5 6" key="1">
    <citation type="submission" date="2024-07" db="EMBL/GenBank/DDBJ databases">
        <authorList>
            <person name="Lee S."/>
            <person name="Kang M."/>
        </authorList>
    </citation>
    <scope>NUCLEOTIDE SEQUENCE [LARGE SCALE GENOMIC DNA]</scope>
    <source>
        <strain evidence="5 6">DS6</strain>
    </source>
</reference>
<proteinExistence type="predicted"/>
<evidence type="ECO:0000256" key="1">
    <source>
        <dbReference type="ARBA" id="ARBA00022676"/>
    </source>
</evidence>
<evidence type="ECO:0000259" key="3">
    <source>
        <dbReference type="Pfam" id="PF00534"/>
    </source>
</evidence>
<protein>
    <submittedName>
        <fullName evidence="5">Glycosyltransferase</fullName>
        <ecNumber evidence="5">2.4.-.-</ecNumber>
    </submittedName>
</protein>
<dbReference type="RefSeq" id="WP_367995510.1">
    <property type="nucleotide sequence ID" value="NZ_JBFPJR010000047.1"/>
</dbReference>
<gene>
    <name evidence="5" type="ORF">AB3X52_18145</name>
</gene>